<gene>
    <name evidence="1" type="ORF">FWK35_00035676</name>
</gene>
<dbReference type="PANTHER" id="PTHR47272:SF2">
    <property type="entry name" value="PIGGYBAC TRANSPOSABLE ELEMENT-DERIVED PROTEIN 3-LIKE"/>
    <property type="match status" value="1"/>
</dbReference>
<reference evidence="1 2" key="1">
    <citation type="submission" date="2019-08" db="EMBL/GenBank/DDBJ databases">
        <title>Whole genome of Aphis craccivora.</title>
        <authorList>
            <person name="Voronova N.V."/>
            <person name="Shulinski R.S."/>
            <person name="Bandarenka Y.V."/>
            <person name="Zhorov D.G."/>
            <person name="Warner D."/>
        </authorList>
    </citation>
    <scope>NUCLEOTIDE SEQUENCE [LARGE SCALE GENOMIC DNA]</scope>
    <source>
        <strain evidence="1">180601</strain>
        <tissue evidence="1">Whole Body</tissue>
    </source>
</reference>
<dbReference type="PANTHER" id="PTHR47272">
    <property type="entry name" value="DDE_TNP_1_7 DOMAIN-CONTAINING PROTEIN"/>
    <property type="match status" value="1"/>
</dbReference>
<organism evidence="1 2">
    <name type="scientific">Aphis craccivora</name>
    <name type="common">Cowpea aphid</name>
    <dbReference type="NCBI Taxonomy" id="307492"/>
    <lineage>
        <taxon>Eukaryota</taxon>
        <taxon>Metazoa</taxon>
        <taxon>Ecdysozoa</taxon>
        <taxon>Arthropoda</taxon>
        <taxon>Hexapoda</taxon>
        <taxon>Insecta</taxon>
        <taxon>Pterygota</taxon>
        <taxon>Neoptera</taxon>
        <taxon>Paraneoptera</taxon>
        <taxon>Hemiptera</taxon>
        <taxon>Sternorrhyncha</taxon>
        <taxon>Aphidomorpha</taxon>
        <taxon>Aphidoidea</taxon>
        <taxon>Aphididae</taxon>
        <taxon>Aphidini</taxon>
        <taxon>Aphis</taxon>
        <taxon>Aphis</taxon>
    </lineage>
</organism>
<feature type="non-terminal residue" evidence="1">
    <location>
        <position position="330"/>
    </location>
</feature>
<accession>A0A6G0VTZ1</accession>
<name>A0A6G0VTZ1_APHCR</name>
<evidence type="ECO:0000313" key="1">
    <source>
        <dbReference type="EMBL" id="KAF0709412.1"/>
    </source>
</evidence>
<dbReference type="AlphaFoldDB" id="A0A6G0VTZ1"/>
<dbReference type="Proteomes" id="UP000478052">
    <property type="component" value="Unassembled WGS sequence"/>
</dbReference>
<dbReference type="OrthoDB" id="6619655at2759"/>
<keyword evidence="2" id="KW-1185">Reference proteome</keyword>
<dbReference type="EMBL" id="VUJU01011918">
    <property type="protein sequence ID" value="KAF0709412.1"/>
    <property type="molecule type" value="Genomic_DNA"/>
</dbReference>
<sequence length="330" mass="36812">LPVAPRREEAAVVNLNFEKNKGTHWVCYKKTGKSVLYFDSFGNLHPPLELEKYFKGCDIEYNYERKQAYDTFNCGHLSADMTSQTVSLSGNSSELECHFFSPLELPDKSVIGLLSIQTYNSIPNVEAGCDTYSTYIHGGLQGATKIKIPTGCYEIITLETKIRGPLKDIGINFFSLSTDNSTLKCTVHCYSDIDLNVEDSIALLLGFDKVNRFVSPPFLNDKVLSKMGRGTTFQVSSDMPNSNIGLVMWYDNKPVVLGSNCITSGTPDEVSRYDKKEKSYISINRPEIVTNLDTTREVRETSPKDSLPSLILPLVSTVSTNNTIRHDNIN</sequence>
<feature type="non-terminal residue" evidence="1">
    <location>
        <position position="1"/>
    </location>
</feature>
<protein>
    <submittedName>
        <fullName evidence="1">PiggyBac transposable element-derived protein 3-like</fullName>
    </submittedName>
</protein>
<comment type="caution">
    <text evidence="1">The sequence shown here is derived from an EMBL/GenBank/DDBJ whole genome shotgun (WGS) entry which is preliminary data.</text>
</comment>
<proteinExistence type="predicted"/>
<evidence type="ECO:0000313" key="2">
    <source>
        <dbReference type="Proteomes" id="UP000478052"/>
    </source>
</evidence>